<feature type="domain" description="MJ1316 RNA cyclic group end recognition" evidence="1">
    <location>
        <begin position="244"/>
        <end position="327"/>
    </location>
</feature>
<dbReference type="Proteomes" id="UP001360953">
    <property type="component" value="Unassembled WGS sequence"/>
</dbReference>
<proteinExistence type="predicted"/>
<keyword evidence="3" id="KW-1185">Reference proteome</keyword>
<dbReference type="EMBL" id="JBBPEH010000006">
    <property type="protein sequence ID" value="KAK7537448.1"/>
    <property type="molecule type" value="Genomic_DNA"/>
</dbReference>
<comment type="caution">
    <text evidence="2">The sequence shown here is derived from an EMBL/GenBank/DDBJ whole genome shotgun (WGS) entry which is preliminary data.</text>
</comment>
<evidence type="ECO:0000313" key="3">
    <source>
        <dbReference type="Proteomes" id="UP001360953"/>
    </source>
</evidence>
<dbReference type="InterPro" id="IPR040459">
    <property type="entry name" value="MJ1316"/>
</dbReference>
<dbReference type="RefSeq" id="XP_066655599.1">
    <property type="nucleotide sequence ID" value="XM_066798211.1"/>
</dbReference>
<gene>
    <name evidence="2" type="ORF">J3D65DRAFT_603428</name>
</gene>
<evidence type="ECO:0000259" key="1">
    <source>
        <dbReference type="Pfam" id="PF04457"/>
    </source>
</evidence>
<organism evidence="2 3">
    <name type="scientific">Phyllosticta citribraziliensis</name>
    <dbReference type="NCBI Taxonomy" id="989973"/>
    <lineage>
        <taxon>Eukaryota</taxon>
        <taxon>Fungi</taxon>
        <taxon>Dikarya</taxon>
        <taxon>Ascomycota</taxon>
        <taxon>Pezizomycotina</taxon>
        <taxon>Dothideomycetes</taxon>
        <taxon>Dothideomycetes incertae sedis</taxon>
        <taxon>Botryosphaeriales</taxon>
        <taxon>Phyllostictaceae</taxon>
        <taxon>Phyllosticta</taxon>
    </lineage>
</organism>
<sequence>MDSRLAAFLQTHKAFIAVAVHKSNPDLDLSGRFFTWLARCILVLCAEIHAASPDLTLTPYPFLLAPSRASTPWRYLIGLQKDPTHELPGLQLSLLADPDQEGLPTRLECSLQSFVAHCAPHVRAAGSGVWANARLLARGDVAPLCGTLAHHRVRHASSISDDDDDDGDGDDDGRVFLTTHLDATRPQNVALPLSAIAALQATLRMPPADPTTPVPFSLTPPNASLSRSRDVTSDSAAATAGAKLRPIHDVLARIAHDDGLGGPAAYVIGYADRFDGVKEVRADRWVAESTEEEWVPLHRVRYVRRARRGEGVGDEERGAGGEVVWSREDRLDVVFGSGVRREGCEG</sequence>
<reference evidence="2 3" key="1">
    <citation type="submission" date="2024-04" db="EMBL/GenBank/DDBJ databases">
        <title>Phyllosticta paracitricarpa is synonymous to the EU quarantine fungus P. citricarpa based on phylogenomic analyses.</title>
        <authorList>
            <consortium name="Lawrence Berkeley National Laboratory"/>
            <person name="Van ingen-buijs V.A."/>
            <person name="Van westerhoven A.C."/>
            <person name="Haridas S."/>
            <person name="Skiadas P."/>
            <person name="Martin F."/>
            <person name="Groenewald J.Z."/>
            <person name="Crous P.W."/>
            <person name="Seidl M.F."/>
        </authorList>
    </citation>
    <scope>NUCLEOTIDE SEQUENCE [LARGE SCALE GENOMIC DNA]</scope>
    <source>
        <strain evidence="2 3">CPC 17464</strain>
    </source>
</reference>
<name>A0ABR1LQI1_9PEZI</name>
<evidence type="ECO:0000313" key="2">
    <source>
        <dbReference type="EMBL" id="KAK7537448.1"/>
    </source>
</evidence>
<dbReference type="Pfam" id="PF04457">
    <property type="entry name" value="MJ1316"/>
    <property type="match status" value="1"/>
</dbReference>
<dbReference type="GeneID" id="92031117"/>
<accession>A0ABR1LQI1</accession>
<protein>
    <recommendedName>
        <fullName evidence="1">MJ1316 RNA cyclic group end recognition domain-containing protein</fullName>
    </recommendedName>
</protein>